<evidence type="ECO:0000313" key="4">
    <source>
        <dbReference type="Proteomes" id="UP000054324"/>
    </source>
</evidence>
<dbReference type="STRING" id="6198.A0A075A1E8"/>
<accession>A0A075A1E8</accession>
<dbReference type="AlphaFoldDB" id="A0A075A1E8"/>
<dbReference type="PANTHER" id="PTHR12737">
    <property type="entry name" value="DIMETHYLARGININE DIMETHYLAMINOHYDROLASE"/>
    <property type="match status" value="1"/>
</dbReference>
<dbReference type="EMBL" id="KL596627">
    <property type="protein sequence ID" value="KER33151.1"/>
    <property type="molecule type" value="Genomic_DNA"/>
</dbReference>
<dbReference type="Gene3D" id="3.75.10.10">
    <property type="entry name" value="L-arginine/glycine Amidinotransferase, Chain A"/>
    <property type="match status" value="1"/>
</dbReference>
<keyword evidence="2" id="KW-0378">Hydrolase</keyword>
<gene>
    <name evidence="3" type="ORF">T265_00853</name>
</gene>
<evidence type="ECO:0000313" key="3">
    <source>
        <dbReference type="EMBL" id="KER33151.1"/>
    </source>
</evidence>
<dbReference type="CTD" id="20315041"/>
<dbReference type="GO" id="GO:0016403">
    <property type="term" value="F:dimethylargininase activity"/>
    <property type="evidence" value="ECO:0007669"/>
    <property type="project" value="TreeGrafter"/>
</dbReference>
<dbReference type="OrthoDB" id="10016839at2759"/>
<dbReference type="Proteomes" id="UP000054324">
    <property type="component" value="Unassembled WGS sequence"/>
</dbReference>
<dbReference type="FunFam" id="3.75.10.10:FF:000004">
    <property type="entry name" value="N(G),N(G)-dimethylarginine dimethylaminohydrolase 1"/>
    <property type="match status" value="1"/>
</dbReference>
<dbReference type="GO" id="GO:0000052">
    <property type="term" value="P:citrulline metabolic process"/>
    <property type="evidence" value="ECO:0007669"/>
    <property type="project" value="TreeGrafter"/>
</dbReference>
<comment type="similarity">
    <text evidence="1">Belongs to the DDAH family.</text>
</comment>
<dbReference type="KEGG" id="ovi:T265_00853"/>
<sequence length="489" mass="54715">MSGEKGPENFMRIDAKKDLGTWVSSNLSFSLHHEKSAQKAFSFLRMIRRTFSRITRMDFQILDGAYVRPLLEYANQVVYSGRMKDVTLIERVQRAAYRIVAGLKSVDCDTRLAMLDLSPLEHRHLREDLILTYALFEQILADRFFTVDPANTWRGHGERQLLNDKNKTDQGNLGKTSILCINPLIRDWLLVPNLQPDFWPMVCGIGFSAVAAPNCQCKIPDSFSSFRADKGTVDNPGSLRELHNECTEFVETLRRIGIDILELKAEERHPECVKVDDTAVIINGTALMCNPHGSHRQGEVNLIRQTLKKEVGVKIVELNTENAQVEGSDVLFTGQEIIVGISSHTNEDGAQAVARAFPEYATSMIQVRPPFRSLKDAVGVAGINVLAVGGSEAAREMLSDMKRVVSYKYKIITLPEDHAANVLYVNHYLLHWAPSMIPASIGASEMFHYVIQLERHHAAGPPPASFKGGVEFPTRCLSNLPTSTWEKLS</sequence>
<protein>
    <submittedName>
        <fullName evidence="3">Uncharacterized protein</fullName>
    </submittedName>
</protein>
<dbReference type="Pfam" id="PF19420">
    <property type="entry name" value="DDAH_eukar"/>
    <property type="match status" value="1"/>
</dbReference>
<name>A0A075A1E8_OPIVI</name>
<dbReference type="RefSeq" id="XP_009163012.1">
    <property type="nucleotide sequence ID" value="XM_009164748.1"/>
</dbReference>
<proteinExistence type="inferred from homology"/>
<reference evidence="3 4" key="1">
    <citation type="submission" date="2013-11" db="EMBL/GenBank/DDBJ databases">
        <title>Opisthorchis viverrini - life in the bile duct.</title>
        <authorList>
            <person name="Young N.D."/>
            <person name="Nagarajan N."/>
            <person name="Lin S.J."/>
            <person name="Korhonen P.K."/>
            <person name="Jex A.R."/>
            <person name="Hall R.S."/>
            <person name="Safavi-Hemami H."/>
            <person name="Kaewkong W."/>
            <person name="Bertrand D."/>
            <person name="Gao S."/>
            <person name="Seet Q."/>
            <person name="Wongkham S."/>
            <person name="Teh B.T."/>
            <person name="Wongkham C."/>
            <person name="Intapan P.M."/>
            <person name="Maleewong W."/>
            <person name="Yang X."/>
            <person name="Hu M."/>
            <person name="Wang Z."/>
            <person name="Hofmann A."/>
            <person name="Sternberg P.W."/>
            <person name="Tan P."/>
            <person name="Wang J."/>
            <person name="Gasser R.B."/>
        </authorList>
    </citation>
    <scope>NUCLEOTIDE SEQUENCE [LARGE SCALE GENOMIC DNA]</scope>
</reference>
<dbReference type="GO" id="GO:0016597">
    <property type="term" value="F:amino acid binding"/>
    <property type="evidence" value="ECO:0007669"/>
    <property type="project" value="TreeGrafter"/>
</dbReference>
<dbReference type="GO" id="GO:0045429">
    <property type="term" value="P:positive regulation of nitric oxide biosynthetic process"/>
    <property type="evidence" value="ECO:0007669"/>
    <property type="project" value="TreeGrafter"/>
</dbReference>
<dbReference type="InterPro" id="IPR033199">
    <property type="entry name" value="DDAH-like"/>
</dbReference>
<dbReference type="SUPFAM" id="SSF55909">
    <property type="entry name" value="Pentein"/>
    <property type="match status" value="1"/>
</dbReference>
<evidence type="ECO:0000256" key="2">
    <source>
        <dbReference type="ARBA" id="ARBA00022801"/>
    </source>
</evidence>
<dbReference type="GeneID" id="20315041"/>
<dbReference type="GO" id="GO:0006525">
    <property type="term" value="P:arginine metabolic process"/>
    <property type="evidence" value="ECO:0007669"/>
    <property type="project" value="TreeGrafter"/>
</dbReference>
<evidence type="ECO:0000256" key="1">
    <source>
        <dbReference type="ARBA" id="ARBA00008532"/>
    </source>
</evidence>
<keyword evidence="4" id="KW-1185">Reference proteome</keyword>
<organism evidence="3 4">
    <name type="scientific">Opisthorchis viverrini</name>
    <name type="common">Southeast Asian liver fluke</name>
    <dbReference type="NCBI Taxonomy" id="6198"/>
    <lineage>
        <taxon>Eukaryota</taxon>
        <taxon>Metazoa</taxon>
        <taxon>Spiralia</taxon>
        <taxon>Lophotrochozoa</taxon>
        <taxon>Platyhelminthes</taxon>
        <taxon>Trematoda</taxon>
        <taxon>Digenea</taxon>
        <taxon>Opisthorchiida</taxon>
        <taxon>Opisthorchiata</taxon>
        <taxon>Opisthorchiidae</taxon>
        <taxon>Opisthorchis</taxon>
    </lineage>
</organism>
<dbReference type="PANTHER" id="PTHR12737:SF9">
    <property type="entry name" value="DIMETHYLARGININASE"/>
    <property type="match status" value="1"/>
</dbReference>